<name>A0A9D4YTN8_CHLVU</name>
<gene>
    <name evidence="4" type="ORF">D9Q98_007795</name>
</gene>
<dbReference type="OrthoDB" id="245563at2759"/>
<dbReference type="Pfam" id="PF03795">
    <property type="entry name" value="YCII"/>
    <property type="match status" value="1"/>
</dbReference>
<dbReference type="Proteomes" id="UP001055712">
    <property type="component" value="Unassembled WGS sequence"/>
</dbReference>
<accession>A0A9D4YTN8</accession>
<dbReference type="SUPFAM" id="SSF75304">
    <property type="entry name" value="Amidase signature (AS) enzymes"/>
    <property type="match status" value="1"/>
</dbReference>
<dbReference type="InterPro" id="IPR011008">
    <property type="entry name" value="Dimeric_a/b-barrel"/>
</dbReference>
<dbReference type="InterPro" id="IPR036928">
    <property type="entry name" value="AS_sf"/>
</dbReference>
<evidence type="ECO:0000313" key="4">
    <source>
        <dbReference type="EMBL" id="KAI3425820.1"/>
    </source>
</evidence>
<dbReference type="AlphaFoldDB" id="A0A9D4YTN8"/>
<feature type="domain" description="Amidase" evidence="2">
    <location>
        <begin position="238"/>
        <end position="368"/>
    </location>
</feature>
<dbReference type="PROSITE" id="PS00571">
    <property type="entry name" value="AMIDASES"/>
    <property type="match status" value="1"/>
</dbReference>
<dbReference type="EMBL" id="SIDB01000011">
    <property type="protein sequence ID" value="KAI3425820.1"/>
    <property type="molecule type" value="Genomic_DNA"/>
</dbReference>
<dbReference type="PANTHER" id="PTHR46310:SF7">
    <property type="entry name" value="AMIDASE 1"/>
    <property type="match status" value="1"/>
</dbReference>
<reference evidence="4" key="2">
    <citation type="submission" date="2020-11" db="EMBL/GenBank/DDBJ databases">
        <authorList>
            <person name="Cecchin M."/>
            <person name="Marcolungo L."/>
            <person name="Rossato M."/>
            <person name="Girolomoni L."/>
            <person name="Cosentino E."/>
            <person name="Cuine S."/>
            <person name="Li-Beisson Y."/>
            <person name="Delledonne M."/>
            <person name="Ballottari M."/>
        </authorList>
    </citation>
    <scope>NUCLEOTIDE SEQUENCE</scope>
    <source>
        <strain evidence="4">211/11P</strain>
        <tissue evidence="4">Whole cell</tissue>
    </source>
</reference>
<evidence type="ECO:0008006" key="6">
    <source>
        <dbReference type="Google" id="ProtNLM"/>
    </source>
</evidence>
<sequence>MECRAWASRTAAAAGTRDVDGPLAGLAFAAKDSYDVLLAAGANLAGKAAMSELAYDFTGQNCHYGAPLNPAAPGHMTGGSSSGCAALVAAGEVAFSLGGDTAGSVRVPASFCGVYCCRPSHGRISVDGSVPLAPSFDTAGWFARDAELLADVGRALLAGSAAAAADEFCSSWSLLVPEDALALCDPSVASAFDSEMMGEHSVALLEAAGVGLRRTAVADATTGELASWAAVFGTLHSKEVSECLGPWFCGPTQPVVSAPIARRMKSAGLVTGPAVKAAQQQAAAIVARLTSLLGNSTVLLMPTTPFPAPPLGTDLESQPADVGRLMALTSIASLAGLPQVSMPLLKPDGGPPVGVSIIGPRGSDEALLALAEKLSTVVLGPPTAALNGVHFTPPVCADMLPPGLDDPQVWRLRFIVQSRLAPGRTMQDHADNLKDHHLYLEDLRARGLLQFMGPFLTPEAHDCGDGMFCLRAGSLDQAAAIAAQNPFHRRGIRVFTLRPWLEKILD</sequence>
<dbReference type="SUPFAM" id="SSF54909">
    <property type="entry name" value="Dimeric alpha+beta barrel"/>
    <property type="match status" value="1"/>
</dbReference>
<feature type="domain" description="Amidase" evidence="2">
    <location>
        <begin position="36"/>
        <end position="156"/>
    </location>
</feature>
<evidence type="ECO:0000259" key="2">
    <source>
        <dbReference type="Pfam" id="PF01425"/>
    </source>
</evidence>
<dbReference type="InterPro" id="IPR020556">
    <property type="entry name" value="Amidase_CS"/>
</dbReference>
<comment type="similarity">
    <text evidence="1">Belongs to the amidase family.</text>
</comment>
<evidence type="ECO:0000259" key="3">
    <source>
        <dbReference type="Pfam" id="PF03795"/>
    </source>
</evidence>
<organism evidence="4 5">
    <name type="scientific">Chlorella vulgaris</name>
    <name type="common">Green alga</name>
    <dbReference type="NCBI Taxonomy" id="3077"/>
    <lineage>
        <taxon>Eukaryota</taxon>
        <taxon>Viridiplantae</taxon>
        <taxon>Chlorophyta</taxon>
        <taxon>core chlorophytes</taxon>
        <taxon>Trebouxiophyceae</taxon>
        <taxon>Chlorellales</taxon>
        <taxon>Chlorellaceae</taxon>
        <taxon>Chlorella clade</taxon>
        <taxon>Chlorella</taxon>
    </lineage>
</organism>
<proteinExistence type="inferred from homology"/>
<dbReference type="Gene3D" id="3.90.1300.10">
    <property type="entry name" value="Amidase signature (AS) domain"/>
    <property type="match status" value="1"/>
</dbReference>
<dbReference type="Pfam" id="PF01425">
    <property type="entry name" value="Amidase"/>
    <property type="match status" value="2"/>
</dbReference>
<dbReference type="Gene3D" id="3.30.70.1060">
    <property type="entry name" value="Dimeric alpha+beta barrel"/>
    <property type="match status" value="1"/>
</dbReference>
<comment type="caution">
    <text evidence="4">The sequence shown here is derived from an EMBL/GenBank/DDBJ whole genome shotgun (WGS) entry which is preliminary data.</text>
</comment>
<evidence type="ECO:0000256" key="1">
    <source>
        <dbReference type="ARBA" id="ARBA00009199"/>
    </source>
</evidence>
<feature type="domain" description="YCII-related" evidence="3">
    <location>
        <begin position="427"/>
        <end position="500"/>
    </location>
</feature>
<dbReference type="InterPro" id="IPR005545">
    <property type="entry name" value="YCII"/>
</dbReference>
<reference evidence="4" key="1">
    <citation type="journal article" date="2019" name="Plant J.">
        <title>Chlorella vulgaris genome assembly and annotation reveals the molecular basis for metabolic acclimation to high light conditions.</title>
        <authorList>
            <person name="Cecchin M."/>
            <person name="Marcolungo L."/>
            <person name="Rossato M."/>
            <person name="Girolomoni L."/>
            <person name="Cosentino E."/>
            <person name="Cuine S."/>
            <person name="Li-Beisson Y."/>
            <person name="Delledonne M."/>
            <person name="Ballottari M."/>
        </authorList>
    </citation>
    <scope>NUCLEOTIDE SEQUENCE</scope>
    <source>
        <strain evidence="4">211/11P</strain>
    </source>
</reference>
<dbReference type="InterPro" id="IPR023631">
    <property type="entry name" value="Amidase_dom"/>
</dbReference>
<keyword evidence="5" id="KW-1185">Reference proteome</keyword>
<evidence type="ECO:0000313" key="5">
    <source>
        <dbReference type="Proteomes" id="UP001055712"/>
    </source>
</evidence>
<dbReference type="PANTHER" id="PTHR46310">
    <property type="entry name" value="AMIDASE 1"/>
    <property type="match status" value="1"/>
</dbReference>
<protein>
    <recommendedName>
        <fullName evidence="6">Amidase</fullName>
    </recommendedName>
</protein>